<dbReference type="Proteomes" id="UP000799779">
    <property type="component" value="Unassembled WGS sequence"/>
</dbReference>
<gene>
    <name evidence="2" type="ORF">P154DRAFT_618673</name>
</gene>
<feature type="region of interest" description="Disordered" evidence="1">
    <location>
        <begin position="1"/>
        <end position="25"/>
    </location>
</feature>
<dbReference type="OrthoDB" id="2250022at2759"/>
<evidence type="ECO:0000313" key="3">
    <source>
        <dbReference type="Proteomes" id="UP000799779"/>
    </source>
</evidence>
<accession>A0A6A5WMY8</accession>
<dbReference type="InterPro" id="IPR036259">
    <property type="entry name" value="MFS_trans_sf"/>
</dbReference>
<proteinExistence type="predicted"/>
<keyword evidence="3" id="KW-1185">Reference proteome</keyword>
<dbReference type="AlphaFoldDB" id="A0A6A5WMY8"/>
<name>A0A6A5WMY8_9PLEO</name>
<evidence type="ECO:0000256" key="1">
    <source>
        <dbReference type="SAM" id="MobiDB-lite"/>
    </source>
</evidence>
<reference evidence="2" key="1">
    <citation type="journal article" date="2020" name="Stud. Mycol.">
        <title>101 Dothideomycetes genomes: a test case for predicting lifestyles and emergence of pathogens.</title>
        <authorList>
            <person name="Haridas S."/>
            <person name="Albert R."/>
            <person name="Binder M."/>
            <person name="Bloem J."/>
            <person name="Labutti K."/>
            <person name="Salamov A."/>
            <person name="Andreopoulos B."/>
            <person name="Baker S."/>
            <person name="Barry K."/>
            <person name="Bills G."/>
            <person name="Bluhm B."/>
            <person name="Cannon C."/>
            <person name="Castanera R."/>
            <person name="Culley D."/>
            <person name="Daum C."/>
            <person name="Ezra D."/>
            <person name="Gonzalez J."/>
            <person name="Henrissat B."/>
            <person name="Kuo A."/>
            <person name="Liang C."/>
            <person name="Lipzen A."/>
            <person name="Lutzoni F."/>
            <person name="Magnuson J."/>
            <person name="Mondo S."/>
            <person name="Nolan M."/>
            <person name="Ohm R."/>
            <person name="Pangilinan J."/>
            <person name="Park H.-J."/>
            <person name="Ramirez L."/>
            <person name="Alfaro M."/>
            <person name="Sun H."/>
            <person name="Tritt A."/>
            <person name="Yoshinaga Y."/>
            <person name="Zwiers L.-H."/>
            <person name="Turgeon B."/>
            <person name="Goodwin S."/>
            <person name="Spatafora J."/>
            <person name="Crous P."/>
            <person name="Grigoriev I."/>
        </authorList>
    </citation>
    <scope>NUCLEOTIDE SEQUENCE</scope>
    <source>
        <strain evidence="2">CBS 123094</strain>
    </source>
</reference>
<dbReference type="SUPFAM" id="SSF103473">
    <property type="entry name" value="MFS general substrate transporter"/>
    <property type="match status" value="1"/>
</dbReference>
<organism evidence="2 3">
    <name type="scientific">Amniculicola lignicola CBS 123094</name>
    <dbReference type="NCBI Taxonomy" id="1392246"/>
    <lineage>
        <taxon>Eukaryota</taxon>
        <taxon>Fungi</taxon>
        <taxon>Dikarya</taxon>
        <taxon>Ascomycota</taxon>
        <taxon>Pezizomycotina</taxon>
        <taxon>Dothideomycetes</taxon>
        <taxon>Pleosporomycetidae</taxon>
        <taxon>Pleosporales</taxon>
        <taxon>Amniculicolaceae</taxon>
        <taxon>Amniculicola</taxon>
    </lineage>
</organism>
<protein>
    <submittedName>
        <fullName evidence="2">Uncharacterized protein</fullName>
    </submittedName>
</protein>
<dbReference type="EMBL" id="ML977578">
    <property type="protein sequence ID" value="KAF2002254.1"/>
    <property type="molecule type" value="Genomic_DNA"/>
</dbReference>
<evidence type="ECO:0000313" key="2">
    <source>
        <dbReference type="EMBL" id="KAF2002254.1"/>
    </source>
</evidence>
<sequence length="162" mass="17958">MFQPRLPTLSHLRLHPHSNLPPPPHLPLRRIQQRNPIPQHDFIVVGRVAEHQRQHTLFLEIRLVNAGEGVRDDGYAVDRMLPDPVTAPSAEEGMRHGLKLAASMLSSNHSAYGFNNFYPTIVKGFGLGSRTTTLICTAPPYLVGTLGSFAVAFSPDRNKEHG</sequence>